<evidence type="ECO:0000256" key="1">
    <source>
        <dbReference type="SAM" id="MobiDB-lite"/>
    </source>
</evidence>
<reference evidence="2 3" key="1">
    <citation type="journal article" date="2024" name="Nat. Commun.">
        <title>Phylogenomics reveals the evolutionary origins of lichenization in chlorophyte algae.</title>
        <authorList>
            <person name="Puginier C."/>
            <person name="Libourel C."/>
            <person name="Otte J."/>
            <person name="Skaloud P."/>
            <person name="Haon M."/>
            <person name="Grisel S."/>
            <person name="Petersen M."/>
            <person name="Berrin J.G."/>
            <person name="Delaux P.M."/>
            <person name="Dal Grande F."/>
            <person name="Keller J."/>
        </authorList>
    </citation>
    <scope>NUCLEOTIDE SEQUENCE [LARGE SCALE GENOMIC DNA]</scope>
    <source>
        <strain evidence="2 3">SAG 2145</strain>
    </source>
</reference>
<proteinExistence type="predicted"/>
<dbReference type="AlphaFoldDB" id="A0AAW1RS05"/>
<keyword evidence="3" id="KW-1185">Reference proteome</keyword>
<evidence type="ECO:0000313" key="2">
    <source>
        <dbReference type="EMBL" id="KAK9836558.1"/>
    </source>
</evidence>
<protein>
    <submittedName>
        <fullName evidence="2">Uncharacterized protein</fullName>
    </submittedName>
</protein>
<comment type="caution">
    <text evidence="2">The sequence shown here is derived from an EMBL/GenBank/DDBJ whole genome shotgun (WGS) entry which is preliminary data.</text>
</comment>
<dbReference type="EMBL" id="JALJOS010000007">
    <property type="protein sequence ID" value="KAK9836558.1"/>
    <property type="molecule type" value="Genomic_DNA"/>
</dbReference>
<sequence length="315" mass="33689">MTGLASGTLSCSAPHTHSLGRDWRTVKPGTATQRSLAAAAKKKAPKNKSSGDNTKFGAGDDPEDALPSDYIQFSRLIGEAPAEAEQRLSRKQRMSLGKPPDAEASEYLLKWKKQLADEAAARKLAVAFFEKENSPASAEALANFRSAAGEAGADFNNWLDDPSERSADGVSLTGPPRRRATSSTAPDISQSGGLQRPSRGASQEDFVGDAAPGDDDFAPAGPPPSNEAFEALLAKPQGAKPSMRASSSRITRGPSEPPALSSRVRTRVPRTLEDQADEALRVRPARRSVDDNPLASLEEQELRRMARFNDEILRG</sequence>
<feature type="compositionally biased region" description="Polar residues" evidence="1">
    <location>
        <begin position="181"/>
        <end position="193"/>
    </location>
</feature>
<feature type="compositionally biased region" description="Polar residues" evidence="1">
    <location>
        <begin position="1"/>
        <end position="15"/>
    </location>
</feature>
<feature type="region of interest" description="Disordered" evidence="1">
    <location>
        <begin position="153"/>
        <end position="294"/>
    </location>
</feature>
<feature type="region of interest" description="Disordered" evidence="1">
    <location>
        <begin position="1"/>
        <end position="67"/>
    </location>
</feature>
<accession>A0AAW1RS05</accession>
<feature type="compositionally biased region" description="Basic and acidic residues" evidence="1">
    <location>
        <begin position="270"/>
        <end position="281"/>
    </location>
</feature>
<name>A0AAW1RS05_9CHLO</name>
<evidence type="ECO:0000313" key="3">
    <source>
        <dbReference type="Proteomes" id="UP001438707"/>
    </source>
</evidence>
<organism evidence="2 3">
    <name type="scientific">Apatococcus lobatus</name>
    <dbReference type="NCBI Taxonomy" id="904363"/>
    <lineage>
        <taxon>Eukaryota</taxon>
        <taxon>Viridiplantae</taxon>
        <taxon>Chlorophyta</taxon>
        <taxon>core chlorophytes</taxon>
        <taxon>Trebouxiophyceae</taxon>
        <taxon>Chlorellales</taxon>
        <taxon>Chlorellaceae</taxon>
        <taxon>Apatococcus</taxon>
    </lineage>
</organism>
<dbReference type="Proteomes" id="UP001438707">
    <property type="component" value="Unassembled WGS sequence"/>
</dbReference>
<gene>
    <name evidence="2" type="ORF">WJX74_003077</name>
</gene>